<dbReference type="SUPFAM" id="SSF81321">
    <property type="entry name" value="Family A G protein-coupled receptor-like"/>
    <property type="match status" value="1"/>
</dbReference>
<feature type="transmembrane region" description="Helical" evidence="11">
    <location>
        <begin position="62"/>
        <end position="82"/>
    </location>
</feature>
<dbReference type="PANTHER" id="PTHR22752">
    <property type="entry name" value="G PROTEIN-COUPLED RECEPTOR"/>
    <property type="match status" value="1"/>
</dbReference>
<evidence type="ECO:0000313" key="14">
    <source>
        <dbReference type="Proteomes" id="UP000007110"/>
    </source>
</evidence>
<dbReference type="Gene3D" id="1.20.1070.10">
    <property type="entry name" value="Rhodopsin 7-helix transmembrane proteins"/>
    <property type="match status" value="1"/>
</dbReference>
<evidence type="ECO:0000259" key="12">
    <source>
        <dbReference type="PROSITE" id="PS50262"/>
    </source>
</evidence>
<dbReference type="OrthoDB" id="9938900at2759"/>
<feature type="transmembrane region" description="Helical" evidence="11">
    <location>
        <begin position="243"/>
        <end position="260"/>
    </location>
</feature>
<comment type="similarity">
    <text evidence="9">Belongs to the G-protein coupled receptor 1 family.</text>
</comment>
<evidence type="ECO:0000256" key="6">
    <source>
        <dbReference type="ARBA" id="ARBA00023136"/>
    </source>
</evidence>
<dbReference type="GO" id="GO:0005886">
    <property type="term" value="C:plasma membrane"/>
    <property type="evidence" value="ECO:0000318"/>
    <property type="project" value="GO_Central"/>
</dbReference>
<dbReference type="PROSITE" id="PS50262">
    <property type="entry name" value="G_PROTEIN_RECEP_F1_2"/>
    <property type="match status" value="1"/>
</dbReference>
<evidence type="ECO:0000313" key="13">
    <source>
        <dbReference type="EnsemblMetazoa" id="XP_011670830"/>
    </source>
</evidence>
<keyword evidence="8 9" id="KW-0807">Transducer</keyword>
<dbReference type="InterPro" id="IPR017452">
    <property type="entry name" value="GPCR_Rhodpsn_7TM"/>
</dbReference>
<evidence type="ECO:0000256" key="7">
    <source>
        <dbReference type="ARBA" id="ARBA00023170"/>
    </source>
</evidence>
<dbReference type="EnsemblMetazoa" id="XM_011672528">
    <property type="protein sequence ID" value="XP_011670830"/>
    <property type="gene ID" value="LOC105441431"/>
</dbReference>
<dbReference type="GO" id="GO:0007186">
    <property type="term" value="P:G protein-coupled receptor signaling pathway"/>
    <property type="evidence" value="ECO:0000318"/>
    <property type="project" value="GO_Central"/>
</dbReference>
<evidence type="ECO:0000256" key="8">
    <source>
        <dbReference type="ARBA" id="ARBA00023224"/>
    </source>
</evidence>
<keyword evidence="2" id="KW-1003">Cell membrane</keyword>
<evidence type="ECO:0000256" key="3">
    <source>
        <dbReference type="ARBA" id="ARBA00022692"/>
    </source>
</evidence>
<feature type="compositionally biased region" description="Basic and acidic residues" evidence="10">
    <location>
        <begin position="362"/>
        <end position="378"/>
    </location>
</feature>
<evidence type="ECO:0000256" key="5">
    <source>
        <dbReference type="ARBA" id="ARBA00023040"/>
    </source>
</evidence>
<dbReference type="OMA" id="MIGSSIC"/>
<evidence type="ECO:0000256" key="2">
    <source>
        <dbReference type="ARBA" id="ARBA00022475"/>
    </source>
</evidence>
<sequence>MDDLLNSSSQPDPETMESLGPALSYTLGTLMILTAIVTILGNLLVIIIILRSPKIQTITSGFLLNLAISDLSTGILLLPFAAAVQFHQGWIYSSEWCGTLGFVYLVVGIVSTWTLASLSMERFIAVNQPLKYHQMLTKSRVWITIFLNWAFAVFMASLPYMSGSNYAYLPTYGFCLPDFFENGVVSIVILTAGICLPFVIMCLAYISIGRVACTQARRKVIECNEDHCVYVSPKNKDYRAAKILAALAGVFAICWLPFTFLCSWDTSGQRRVPPLLTSVAFWFTLLSSAINPWLYSILNRTFRAAMRQLVTQAVHKLPLLRNHFRVGPEAAAASAAQGGGNASLEMTECRDTQGKWNRRSASQKEKEKEDRHTDERTTHSSSMSKKQLHDKEDQDKRQPSQHITAVQATIEAGQKAEV</sequence>
<dbReference type="InParanoid" id="A0A7M7LW06"/>
<dbReference type="CDD" id="cd00637">
    <property type="entry name" value="7tm_classA_rhodopsin-like"/>
    <property type="match status" value="1"/>
</dbReference>
<keyword evidence="5 9" id="KW-0297">G-protein coupled receptor</keyword>
<keyword evidence="4 11" id="KW-1133">Transmembrane helix</keyword>
<dbReference type="GO" id="GO:0001594">
    <property type="term" value="F:trace-amine receptor activity"/>
    <property type="evidence" value="ECO:0000318"/>
    <property type="project" value="GO_Central"/>
</dbReference>
<feature type="transmembrane region" description="Helical" evidence="11">
    <location>
        <begin position="102"/>
        <end position="120"/>
    </location>
</feature>
<protein>
    <recommendedName>
        <fullName evidence="12">G-protein coupled receptors family 1 profile domain-containing protein</fullName>
    </recommendedName>
</protein>
<proteinExistence type="inferred from homology"/>
<feature type="compositionally biased region" description="Basic and acidic residues" evidence="10">
    <location>
        <begin position="387"/>
        <end position="398"/>
    </location>
</feature>
<evidence type="ECO:0000256" key="4">
    <source>
        <dbReference type="ARBA" id="ARBA00022989"/>
    </source>
</evidence>
<dbReference type="RefSeq" id="XP_011670830.2">
    <property type="nucleotide sequence ID" value="XM_011672528.2"/>
</dbReference>
<name>A0A7M7LW06_STRPU</name>
<feature type="transmembrane region" description="Helical" evidence="11">
    <location>
        <begin position="280"/>
        <end position="298"/>
    </location>
</feature>
<feature type="region of interest" description="Disordered" evidence="10">
    <location>
        <begin position="331"/>
        <end position="418"/>
    </location>
</feature>
<dbReference type="PRINTS" id="PR00237">
    <property type="entry name" value="GPCRRHODOPSN"/>
</dbReference>
<feature type="transmembrane region" description="Helical" evidence="11">
    <location>
        <begin position="141"/>
        <end position="163"/>
    </location>
</feature>
<evidence type="ECO:0000256" key="1">
    <source>
        <dbReference type="ARBA" id="ARBA00004651"/>
    </source>
</evidence>
<keyword evidence="7 9" id="KW-0675">Receptor</keyword>
<dbReference type="InterPro" id="IPR000276">
    <property type="entry name" value="GPCR_Rhodpsn"/>
</dbReference>
<keyword evidence="6 11" id="KW-0472">Membrane</keyword>
<feature type="transmembrane region" description="Helical" evidence="11">
    <location>
        <begin position="183"/>
        <end position="208"/>
    </location>
</feature>
<dbReference type="Pfam" id="PF00001">
    <property type="entry name" value="7tm_1"/>
    <property type="match status" value="1"/>
</dbReference>
<comment type="subcellular location">
    <subcellularLocation>
        <location evidence="1">Cell membrane</location>
        <topology evidence="1">Multi-pass membrane protein</topology>
    </subcellularLocation>
</comment>
<feature type="domain" description="G-protein coupled receptors family 1 profile" evidence="12">
    <location>
        <begin position="41"/>
        <end position="295"/>
    </location>
</feature>
<keyword evidence="14" id="KW-1185">Reference proteome</keyword>
<dbReference type="Proteomes" id="UP000007110">
    <property type="component" value="Unassembled WGS sequence"/>
</dbReference>
<feature type="transmembrane region" description="Helical" evidence="11">
    <location>
        <begin position="22"/>
        <end position="50"/>
    </location>
</feature>
<dbReference type="AlphaFoldDB" id="A0A7M7LW06"/>
<dbReference type="FunFam" id="1.20.1070.10:FF:000464">
    <property type="entry name" value="Trace amine-associated receptor 1"/>
    <property type="match status" value="1"/>
</dbReference>
<dbReference type="GeneID" id="105441431"/>
<organism evidence="13 14">
    <name type="scientific">Strongylocentrotus purpuratus</name>
    <name type="common">Purple sea urchin</name>
    <dbReference type="NCBI Taxonomy" id="7668"/>
    <lineage>
        <taxon>Eukaryota</taxon>
        <taxon>Metazoa</taxon>
        <taxon>Echinodermata</taxon>
        <taxon>Eleutherozoa</taxon>
        <taxon>Echinozoa</taxon>
        <taxon>Echinoidea</taxon>
        <taxon>Euechinoidea</taxon>
        <taxon>Echinacea</taxon>
        <taxon>Camarodonta</taxon>
        <taxon>Echinidea</taxon>
        <taxon>Strongylocentrotidae</taxon>
        <taxon>Strongylocentrotus</taxon>
    </lineage>
</organism>
<evidence type="ECO:0000256" key="10">
    <source>
        <dbReference type="SAM" id="MobiDB-lite"/>
    </source>
</evidence>
<dbReference type="KEGG" id="spu:105441431"/>
<evidence type="ECO:0000256" key="9">
    <source>
        <dbReference type="RuleBase" id="RU000688"/>
    </source>
</evidence>
<evidence type="ECO:0000256" key="11">
    <source>
        <dbReference type="SAM" id="Phobius"/>
    </source>
</evidence>
<dbReference type="PROSITE" id="PS00237">
    <property type="entry name" value="G_PROTEIN_RECEP_F1_1"/>
    <property type="match status" value="1"/>
</dbReference>
<reference evidence="14" key="1">
    <citation type="submission" date="2015-02" db="EMBL/GenBank/DDBJ databases">
        <title>Genome sequencing for Strongylocentrotus purpuratus.</title>
        <authorList>
            <person name="Murali S."/>
            <person name="Liu Y."/>
            <person name="Vee V."/>
            <person name="English A."/>
            <person name="Wang M."/>
            <person name="Skinner E."/>
            <person name="Han Y."/>
            <person name="Muzny D.M."/>
            <person name="Worley K.C."/>
            <person name="Gibbs R.A."/>
        </authorList>
    </citation>
    <scope>NUCLEOTIDE SEQUENCE</scope>
</reference>
<keyword evidence="3 9" id="KW-0812">Transmembrane</keyword>
<accession>A0A7M7LW06</accession>
<reference evidence="13" key="2">
    <citation type="submission" date="2021-01" db="UniProtKB">
        <authorList>
            <consortium name="EnsemblMetazoa"/>
        </authorList>
    </citation>
    <scope>IDENTIFICATION</scope>
</reference>
<dbReference type="PANTHER" id="PTHR22752:SF14">
    <property type="entry name" value="G-PROTEIN COUPLED RECEPTORS FAMILY 1 PROFILE DOMAIN-CONTAINING PROTEIN"/>
    <property type="match status" value="1"/>
</dbReference>